<protein>
    <submittedName>
        <fullName evidence="1">Uncharacterized protein</fullName>
    </submittedName>
</protein>
<reference evidence="1" key="1">
    <citation type="submission" date="2020-02" db="EMBL/GenBank/DDBJ databases">
        <title>Delineation of the pyrene-degrading pathway in Roseobacter clade bacteria by genomic analysis.</title>
        <authorList>
            <person name="Zhou H."/>
            <person name="Wang H."/>
        </authorList>
    </citation>
    <scope>NUCLEOTIDE SEQUENCE</scope>
    <source>
        <strain evidence="1">PrR005</strain>
    </source>
</reference>
<evidence type="ECO:0000313" key="1">
    <source>
        <dbReference type="EMBL" id="NDW43996.1"/>
    </source>
</evidence>
<proteinExistence type="predicted"/>
<dbReference type="Pfam" id="PF21843">
    <property type="entry name" value="DUF6902"/>
    <property type="match status" value="1"/>
</dbReference>
<dbReference type="InterPro" id="IPR054197">
    <property type="entry name" value="DUF6902"/>
</dbReference>
<comment type="caution">
    <text evidence="1">The sequence shown here is derived from an EMBL/GenBank/DDBJ whole genome shotgun (WGS) entry which is preliminary data.</text>
</comment>
<name>A0A6B2NJ53_9RHOB</name>
<dbReference type="EMBL" id="JAAGOX010000004">
    <property type="protein sequence ID" value="NDW43996.1"/>
    <property type="molecule type" value="Genomic_DNA"/>
</dbReference>
<organism evidence="1">
    <name type="scientific">Ruegeria sp. PrR005</name>
    <dbReference type="NCBI Taxonomy" id="2706882"/>
    <lineage>
        <taxon>Bacteria</taxon>
        <taxon>Pseudomonadati</taxon>
        <taxon>Pseudomonadota</taxon>
        <taxon>Alphaproteobacteria</taxon>
        <taxon>Rhodobacterales</taxon>
        <taxon>Roseobacteraceae</taxon>
        <taxon>Ruegeria</taxon>
    </lineage>
</organism>
<dbReference type="AlphaFoldDB" id="A0A6B2NJ53"/>
<sequence>MSNVIQLNARRALVRPLAGPAALVAGFADHRRSVDDVFWLKENAELLNILECTGQTLDPAALEPHHALYQEIEKRLEFFPQYYRFLLSLCLDLEDLGLGGAKGEASAHWVAAQGLPEAELSDLQRAEARRLLSRRGVVLRSEDGALTERLHRFISRSATFALPNKKAAYELTHIVFYLSEYGRKDPELPPQALISLEYAGILAYLEQNADLLAEICVAMRYAGATPSAIWENWVLNAARAFTVLERPNGAAQDDYHEYLVCGWAARVAGVRAFEGPLAAGPVAFYREPAFAGPLRAISECIFRMGSGRSGDWGVMAPRVRAALGQTGHDILTEAVSSSSHFDSFFAGFARAARMQVAV</sequence>
<gene>
    <name evidence="1" type="ORF">G0P99_03385</name>
</gene>
<dbReference type="RefSeq" id="WP_164127706.1">
    <property type="nucleotide sequence ID" value="NZ_JAAGOX010000004.1"/>
</dbReference>
<accession>A0A6B2NJ53</accession>